<dbReference type="PANTHER" id="PTHR10046">
    <property type="entry name" value="ATP DEPENDENT LON PROTEASE FAMILY MEMBER"/>
    <property type="match status" value="1"/>
</dbReference>
<evidence type="ECO:0000313" key="2">
    <source>
        <dbReference type="EMBL" id="QZO00629.1"/>
    </source>
</evidence>
<dbReference type="InterPro" id="IPR003959">
    <property type="entry name" value="ATPase_AAA_core"/>
</dbReference>
<dbReference type="InterPro" id="IPR027065">
    <property type="entry name" value="Lon_Prtase"/>
</dbReference>
<dbReference type="SMART" id="SM00382">
    <property type="entry name" value="AAA"/>
    <property type="match status" value="1"/>
</dbReference>
<dbReference type="Gene3D" id="3.40.50.300">
    <property type="entry name" value="P-loop containing nucleotide triphosphate hydrolases"/>
    <property type="match status" value="1"/>
</dbReference>
<name>A0A9E6R9K4_9HYPH</name>
<gene>
    <name evidence="2" type="ORF">K6K41_02630</name>
</gene>
<dbReference type="GO" id="GO:0030163">
    <property type="term" value="P:protein catabolic process"/>
    <property type="evidence" value="ECO:0007669"/>
    <property type="project" value="InterPro"/>
</dbReference>
<dbReference type="GO" id="GO:0016887">
    <property type="term" value="F:ATP hydrolysis activity"/>
    <property type="evidence" value="ECO:0007669"/>
    <property type="project" value="InterPro"/>
</dbReference>
<dbReference type="KEGG" id="cmet:K6K41_02630"/>
<dbReference type="EMBL" id="CP081869">
    <property type="protein sequence ID" value="QZO00629.1"/>
    <property type="molecule type" value="Genomic_DNA"/>
</dbReference>
<dbReference type="RefSeq" id="WP_261403800.1">
    <property type="nucleotide sequence ID" value="NZ_CP081869.1"/>
</dbReference>
<evidence type="ECO:0000259" key="1">
    <source>
        <dbReference type="SMART" id="SM00382"/>
    </source>
</evidence>
<organism evidence="2 3">
    <name type="scientific">Chenggangzhangella methanolivorans</name>
    <dbReference type="NCBI Taxonomy" id="1437009"/>
    <lineage>
        <taxon>Bacteria</taxon>
        <taxon>Pseudomonadati</taxon>
        <taxon>Pseudomonadota</taxon>
        <taxon>Alphaproteobacteria</taxon>
        <taxon>Hyphomicrobiales</taxon>
        <taxon>Methylopilaceae</taxon>
        <taxon>Chenggangzhangella</taxon>
    </lineage>
</organism>
<dbReference type="InterPro" id="IPR027417">
    <property type="entry name" value="P-loop_NTPase"/>
</dbReference>
<reference evidence="2" key="1">
    <citation type="submission" date="2021-08" db="EMBL/GenBank/DDBJ databases">
        <authorList>
            <person name="Zhang H."/>
            <person name="Xu M."/>
            <person name="Yu Z."/>
            <person name="Yang L."/>
            <person name="Cai Y."/>
        </authorList>
    </citation>
    <scope>NUCLEOTIDE SEQUENCE</scope>
    <source>
        <strain evidence="2">CHL1</strain>
    </source>
</reference>
<dbReference type="GO" id="GO:0005524">
    <property type="term" value="F:ATP binding"/>
    <property type="evidence" value="ECO:0007669"/>
    <property type="project" value="InterPro"/>
</dbReference>
<keyword evidence="3" id="KW-1185">Reference proteome</keyword>
<dbReference type="Proteomes" id="UP000825701">
    <property type="component" value="Chromosome"/>
</dbReference>
<dbReference type="SUPFAM" id="SSF52540">
    <property type="entry name" value="P-loop containing nucleoside triphosphate hydrolases"/>
    <property type="match status" value="1"/>
</dbReference>
<accession>A0A9E6R9K4</accession>
<dbReference type="Pfam" id="PF00004">
    <property type="entry name" value="AAA"/>
    <property type="match status" value="1"/>
</dbReference>
<sequence length="526" mass="57472">MSSQNPTFDPRAEDISVARQRAVRRDEILCGDLPTLADLLVGHPFRSGDFEKDVRSWAHVALNSLVVCRPERGRADLGTALHELLGDVSLTNVAEAGRELERLGTLAAAADEKIRYEGRVRCDLYAVAGFGALEPRARLIGAIMLLQGRHHQHHLLAMAAGLRFRMIVQGGRHPKSPGDLHSAGGNILRSAARRIGMEMIAQESVVSGPPPAEDMTDLLDEVMEDRGEIVRAPGGLAQLRESRVIGLQVVPKQPTAAPDRLWKPFTSIAGRRLPLVRRGDVAAHRRSLVRRAPHAEVAIDTILRDLAASELAWIRPTLLVGPAGAGKTSLARAIAETVGLPVTTYAAGGIADASMMGTSAQWSTSRPSVPLDLIRSSGVANPLIVLDEVDKTQSSHNGSLVDALLAFLEPSTSRRYRDLAIEVEVDLSRVSWIATANRLDDVPRPLLDRLRVIQVEEPTWAHVGDLARGILNDIAAERDLDRRWLEELATDELQVLRRAWNGGSIRRLRRALEVLVDGRDMQMGRA</sequence>
<evidence type="ECO:0000313" key="3">
    <source>
        <dbReference type="Proteomes" id="UP000825701"/>
    </source>
</evidence>
<feature type="domain" description="AAA+ ATPase" evidence="1">
    <location>
        <begin position="313"/>
        <end position="459"/>
    </location>
</feature>
<proteinExistence type="predicted"/>
<dbReference type="GO" id="GO:0004252">
    <property type="term" value="F:serine-type endopeptidase activity"/>
    <property type="evidence" value="ECO:0007669"/>
    <property type="project" value="InterPro"/>
</dbReference>
<dbReference type="GO" id="GO:0004176">
    <property type="term" value="F:ATP-dependent peptidase activity"/>
    <property type="evidence" value="ECO:0007669"/>
    <property type="project" value="InterPro"/>
</dbReference>
<dbReference type="InterPro" id="IPR003593">
    <property type="entry name" value="AAA+_ATPase"/>
</dbReference>
<protein>
    <submittedName>
        <fullName evidence="2">AAA family ATPase</fullName>
    </submittedName>
</protein>
<dbReference type="AlphaFoldDB" id="A0A9E6R9K4"/>